<dbReference type="AlphaFoldDB" id="A0A699W050"/>
<feature type="non-terminal residue" evidence="1">
    <location>
        <position position="1"/>
    </location>
</feature>
<sequence>LDAEYARKLHEEINKDHEEINKDIDWDVAIGHAKQKTKNPQYIKRY</sequence>
<name>A0A699W050_TANCI</name>
<comment type="caution">
    <text evidence="1">The sequence shown here is derived from an EMBL/GenBank/DDBJ whole genome shotgun (WGS) entry which is preliminary data.</text>
</comment>
<organism evidence="1">
    <name type="scientific">Tanacetum cinerariifolium</name>
    <name type="common">Dalmatian daisy</name>
    <name type="synonym">Chrysanthemum cinerariifolium</name>
    <dbReference type="NCBI Taxonomy" id="118510"/>
    <lineage>
        <taxon>Eukaryota</taxon>
        <taxon>Viridiplantae</taxon>
        <taxon>Streptophyta</taxon>
        <taxon>Embryophyta</taxon>
        <taxon>Tracheophyta</taxon>
        <taxon>Spermatophyta</taxon>
        <taxon>Magnoliopsida</taxon>
        <taxon>eudicotyledons</taxon>
        <taxon>Gunneridae</taxon>
        <taxon>Pentapetalae</taxon>
        <taxon>asterids</taxon>
        <taxon>campanulids</taxon>
        <taxon>Asterales</taxon>
        <taxon>Asteraceae</taxon>
        <taxon>Asteroideae</taxon>
        <taxon>Anthemideae</taxon>
        <taxon>Anthemidinae</taxon>
        <taxon>Tanacetum</taxon>
    </lineage>
</organism>
<reference evidence="1" key="1">
    <citation type="journal article" date="2019" name="Sci. Rep.">
        <title>Draft genome of Tanacetum cinerariifolium, the natural source of mosquito coil.</title>
        <authorList>
            <person name="Yamashiro T."/>
            <person name="Shiraishi A."/>
            <person name="Satake H."/>
            <person name="Nakayama K."/>
        </authorList>
    </citation>
    <scope>NUCLEOTIDE SEQUENCE</scope>
</reference>
<proteinExistence type="predicted"/>
<dbReference type="EMBL" id="BKCJ011547751">
    <property type="protein sequence ID" value="GFD41192.1"/>
    <property type="molecule type" value="Genomic_DNA"/>
</dbReference>
<protein>
    <submittedName>
        <fullName evidence="1">Uncharacterized protein</fullName>
    </submittedName>
</protein>
<evidence type="ECO:0000313" key="1">
    <source>
        <dbReference type="EMBL" id="GFD41192.1"/>
    </source>
</evidence>
<accession>A0A699W050</accession>
<gene>
    <name evidence="1" type="ORF">Tci_913161</name>
</gene>